<dbReference type="PRINTS" id="PR01035">
    <property type="entry name" value="TCRTETA"/>
</dbReference>
<feature type="transmembrane region" description="Helical" evidence="5">
    <location>
        <begin position="370"/>
        <end position="390"/>
    </location>
</feature>
<dbReference type="Pfam" id="PF07690">
    <property type="entry name" value="MFS_1"/>
    <property type="match status" value="2"/>
</dbReference>
<evidence type="ECO:0000256" key="4">
    <source>
        <dbReference type="ARBA" id="ARBA00023136"/>
    </source>
</evidence>
<evidence type="ECO:0000256" key="1">
    <source>
        <dbReference type="ARBA" id="ARBA00004141"/>
    </source>
</evidence>
<dbReference type="Gene3D" id="1.20.1250.20">
    <property type="entry name" value="MFS general substrate transporter like domains"/>
    <property type="match status" value="1"/>
</dbReference>
<dbReference type="PANTHER" id="PTHR24002">
    <property type="entry name" value="SOLUTE CARRIER FAMILY 22 MEMBER 18"/>
    <property type="match status" value="1"/>
</dbReference>
<reference evidence="7 8" key="1">
    <citation type="submission" date="2024-02" db="EMBL/GenBank/DDBJ databases">
        <title>Chromosome-scale genome assembly of the rough periwinkle Littorina saxatilis.</title>
        <authorList>
            <person name="De Jode A."/>
            <person name="Faria R."/>
            <person name="Formenti G."/>
            <person name="Sims Y."/>
            <person name="Smith T.P."/>
            <person name="Tracey A."/>
            <person name="Wood J.M.D."/>
            <person name="Zagrodzka Z.B."/>
            <person name="Johannesson K."/>
            <person name="Butlin R.K."/>
            <person name="Leder E.H."/>
        </authorList>
    </citation>
    <scope>NUCLEOTIDE SEQUENCE [LARGE SCALE GENOMIC DNA]</scope>
    <source>
        <strain evidence="7">Snail1</strain>
        <tissue evidence="7">Muscle</tissue>
    </source>
</reference>
<comment type="caution">
    <text evidence="7">The sequence shown here is derived from an EMBL/GenBank/DDBJ whole genome shotgun (WGS) entry which is preliminary data.</text>
</comment>
<dbReference type="InterPro" id="IPR020846">
    <property type="entry name" value="MFS_dom"/>
</dbReference>
<feature type="transmembrane region" description="Helical" evidence="5">
    <location>
        <begin position="24"/>
        <end position="44"/>
    </location>
</feature>
<feature type="transmembrane region" description="Helical" evidence="5">
    <location>
        <begin position="319"/>
        <end position="349"/>
    </location>
</feature>
<dbReference type="Proteomes" id="UP001374579">
    <property type="component" value="Unassembled WGS sequence"/>
</dbReference>
<keyword evidence="8" id="KW-1185">Reference proteome</keyword>
<feature type="transmembrane region" description="Helical" evidence="5">
    <location>
        <begin position="402"/>
        <end position="418"/>
    </location>
</feature>
<dbReference type="AlphaFoldDB" id="A0AAN9BM20"/>
<keyword evidence="2 5" id="KW-0812">Transmembrane</keyword>
<dbReference type="SUPFAM" id="SSF103473">
    <property type="entry name" value="MFS general substrate transporter"/>
    <property type="match status" value="1"/>
</dbReference>
<evidence type="ECO:0000256" key="3">
    <source>
        <dbReference type="ARBA" id="ARBA00022989"/>
    </source>
</evidence>
<sequence length="431" mass="46255">MATAGNSGRLLAQKIGFLINPVHIVYFSGFLDLFGVSMIMPMILPYARDLGASPTVAGILGSVYGGLQLFSSPVLGQWSDSVGRHFSLALCLLVSGAGYMALGVATSVTLLLLGRVPLGIFKHSQNFTKTYLADLVPENKRSAALGNFNAASSMGFIIGPMVGGHVAELQGGFRYVAFIAGAIFWINAALVWFLLPEKGKPSQEKSGAGMERDESSASLKKLASEEISFSPKNFLASLHAVDWPDLWDLFLIKFLAGFSVLLFRSNYTQVLRQKFDASPKTLGYMMSYSGLVAALCGLCVGKFTSLYSSTAKVFFHMLILQACTLFCLTVAPSMTCVLIATAPLSFVTATQRVVATDLTLKRGGKQSRGGLMGLSQSVMSLARMLSPFLAGLAQEVHVDGPSTLAIFTTLVAVVLIYVRPQDPEKRKKKAE</sequence>
<proteinExistence type="predicted"/>
<dbReference type="InterPro" id="IPR001958">
    <property type="entry name" value="Tet-R_TetA/multi-R_MdtG-like"/>
</dbReference>
<dbReference type="EMBL" id="JBAMIC010000004">
    <property type="protein sequence ID" value="KAK7107790.1"/>
    <property type="molecule type" value="Genomic_DNA"/>
</dbReference>
<keyword evidence="4 5" id="KW-0472">Membrane</keyword>
<dbReference type="CDD" id="cd17390">
    <property type="entry name" value="MFS_MFSD9"/>
    <property type="match status" value="1"/>
</dbReference>
<organism evidence="7 8">
    <name type="scientific">Littorina saxatilis</name>
    <dbReference type="NCBI Taxonomy" id="31220"/>
    <lineage>
        <taxon>Eukaryota</taxon>
        <taxon>Metazoa</taxon>
        <taxon>Spiralia</taxon>
        <taxon>Lophotrochozoa</taxon>
        <taxon>Mollusca</taxon>
        <taxon>Gastropoda</taxon>
        <taxon>Caenogastropoda</taxon>
        <taxon>Littorinimorpha</taxon>
        <taxon>Littorinoidea</taxon>
        <taxon>Littorinidae</taxon>
        <taxon>Littorina</taxon>
    </lineage>
</organism>
<dbReference type="GO" id="GO:0005635">
    <property type="term" value="C:nuclear envelope"/>
    <property type="evidence" value="ECO:0007669"/>
    <property type="project" value="TreeGrafter"/>
</dbReference>
<accession>A0AAN9BM20</accession>
<gene>
    <name evidence="7" type="ORF">V1264_015643</name>
</gene>
<dbReference type="InterPro" id="IPR011701">
    <property type="entry name" value="MFS"/>
</dbReference>
<feature type="transmembrane region" description="Helical" evidence="5">
    <location>
        <begin position="284"/>
        <end position="307"/>
    </location>
</feature>
<feature type="transmembrane region" description="Helical" evidence="5">
    <location>
        <begin position="56"/>
        <end position="75"/>
    </location>
</feature>
<evidence type="ECO:0000313" key="7">
    <source>
        <dbReference type="EMBL" id="KAK7107790.1"/>
    </source>
</evidence>
<name>A0AAN9BM20_9CAEN</name>
<comment type="subcellular location">
    <subcellularLocation>
        <location evidence="1">Membrane</location>
        <topology evidence="1">Multi-pass membrane protein</topology>
    </subcellularLocation>
</comment>
<dbReference type="PANTHER" id="PTHR24002:SF3">
    <property type="entry name" value="SOLUTE CARRIER FAMILY 22 MEMBER 18"/>
    <property type="match status" value="1"/>
</dbReference>
<dbReference type="GO" id="GO:0022857">
    <property type="term" value="F:transmembrane transporter activity"/>
    <property type="evidence" value="ECO:0007669"/>
    <property type="project" value="InterPro"/>
</dbReference>
<evidence type="ECO:0000256" key="5">
    <source>
        <dbReference type="SAM" id="Phobius"/>
    </source>
</evidence>
<dbReference type="PROSITE" id="PS50850">
    <property type="entry name" value="MFS"/>
    <property type="match status" value="1"/>
</dbReference>
<feature type="domain" description="Major facilitator superfamily (MFS) profile" evidence="6">
    <location>
        <begin position="21"/>
        <end position="426"/>
    </location>
</feature>
<evidence type="ECO:0000313" key="8">
    <source>
        <dbReference type="Proteomes" id="UP001374579"/>
    </source>
</evidence>
<feature type="transmembrane region" description="Helical" evidence="5">
    <location>
        <begin position="87"/>
        <end position="113"/>
    </location>
</feature>
<dbReference type="GO" id="GO:0016020">
    <property type="term" value="C:membrane"/>
    <property type="evidence" value="ECO:0007669"/>
    <property type="project" value="UniProtKB-SubCell"/>
</dbReference>
<feature type="transmembrane region" description="Helical" evidence="5">
    <location>
        <begin position="246"/>
        <end position="263"/>
    </location>
</feature>
<evidence type="ECO:0000259" key="6">
    <source>
        <dbReference type="PROSITE" id="PS50850"/>
    </source>
</evidence>
<protein>
    <recommendedName>
        <fullName evidence="6">Major facilitator superfamily (MFS) profile domain-containing protein</fullName>
    </recommendedName>
</protein>
<evidence type="ECO:0000256" key="2">
    <source>
        <dbReference type="ARBA" id="ARBA00022692"/>
    </source>
</evidence>
<feature type="transmembrane region" description="Helical" evidence="5">
    <location>
        <begin position="175"/>
        <end position="195"/>
    </location>
</feature>
<dbReference type="InterPro" id="IPR036259">
    <property type="entry name" value="MFS_trans_sf"/>
</dbReference>
<keyword evidence="3 5" id="KW-1133">Transmembrane helix</keyword>